<keyword evidence="10" id="KW-1185">Reference proteome</keyword>
<dbReference type="GO" id="GO:0043139">
    <property type="term" value="F:5'-3' DNA helicase activity"/>
    <property type="evidence" value="ECO:0007669"/>
    <property type="project" value="TreeGrafter"/>
</dbReference>
<feature type="domain" description="DNA2/NAM7 helicase helicase" evidence="7">
    <location>
        <begin position="190"/>
        <end position="266"/>
    </location>
</feature>
<evidence type="ECO:0000256" key="2">
    <source>
        <dbReference type="ARBA" id="ARBA00022741"/>
    </source>
</evidence>
<dbReference type="InterPro" id="IPR050534">
    <property type="entry name" value="Coronavir_polyprotein_1ab"/>
</dbReference>
<feature type="domain" description="DNA2/NAM7 helicase helicase" evidence="7">
    <location>
        <begin position="278"/>
        <end position="327"/>
    </location>
</feature>
<evidence type="ECO:0000259" key="8">
    <source>
        <dbReference type="Pfam" id="PF13087"/>
    </source>
</evidence>
<dbReference type="SUPFAM" id="SSF52540">
    <property type="entry name" value="P-loop containing nucleoside triphosphate hydrolases"/>
    <property type="match status" value="1"/>
</dbReference>
<keyword evidence="2" id="KW-0547">Nucleotide-binding</keyword>
<dbReference type="InterPro" id="IPR041679">
    <property type="entry name" value="DNA2/NAM7-like_C"/>
</dbReference>
<keyword evidence="4" id="KW-0347">Helicase</keyword>
<evidence type="ECO:0000256" key="1">
    <source>
        <dbReference type="ARBA" id="ARBA00007913"/>
    </source>
</evidence>
<sequence>MQPSPTLTYINSIQFTQTRKKTYKIISNTMNSFDLNIPTDLIKQEFRTDVPILITTQNDRIKGIVLKTDEKTVYFKEIYVKDQDKKKYLKDKKKENKNKRKSKNEIIKMYEVRIENNEKRIKLKERAIKFLNDSAVQHDFLDEIFKERIRNKIKEENANEFDSEEFKESNKINSEEIGVTDNLENLNINLTNTQNKCLSLVKNQKNLKIIGPPGTGKTYTLVSIIKYIYSINKSLLVCANSNAALDNLAIHFVNFNFSKKGSKTKSKLNFTSKSNKYVFATLFQSLKINRIFDYVIIDEAYCTDEFELLSVLCKGRNVILAGDPYQLALESFKDRNKLIINKDLNESDESSYENTTEEELSNEINDLSNEINKIIESNNSKEIINDNEIKNNCKRILNEKESINDKNIKNINTEFINDELTKEELEFVNDNDKLVTNKIVNECINDSKESVNNKVTKESKEIKHLFEEVKINEIILDKSFRSSNQMIDWSNKTFYKGIIQSDIQPSSFDNKEILFVDTYNETYESNKISKKNELEAEMVVNLQNKFGGVIISMYKAQTELLLTMTNDVYTVDSFQGKESDTVILSLVRTEKLGFLNNLKRINVAVTRARKRLIIIGDGKMLLTSELREFIQYLHKNAFVVDYYSAINDDSIF</sequence>
<reference evidence="9 10" key="2">
    <citation type="submission" date="2014-03" db="EMBL/GenBank/DDBJ databases">
        <title>The Genome Sequence of Anncaliia algerae insect isolate PRA339.</title>
        <authorList>
            <consortium name="The Broad Institute Genome Sequencing Platform"/>
            <consortium name="The Broad Institute Genome Sequencing Center for Infectious Disease"/>
            <person name="Cuomo C."/>
            <person name="Becnel J."/>
            <person name="Sanscrainte N."/>
            <person name="Walker B."/>
            <person name="Young S.K."/>
            <person name="Zeng Q."/>
            <person name="Gargeya S."/>
            <person name="Fitzgerald M."/>
            <person name="Haas B."/>
            <person name="Abouelleil A."/>
            <person name="Alvarado L."/>
            <person name="Arachchi H.M."/>
            <person name="Berlin A.M."/>
            <person name="Chapman S.B."/>
            <person name="Dewar J."/>
            <person name="Goldberg J."/>
            <person name="Griggs A."/>
            <person name="Gujja S."/>
            <person name="Hansen M."/>
            <person name="Howarth C."/>
            <person name="Imamovic A."/>
            <person name="Larimer J."/>
            <person name="McCowan C."/>
            <person name="Murphy C."/>
            <person name="Neiman D."/>
            <person name="Pearson M."/>
            <person name="Priest M."/>
            <person name="Roberts A."/>
            <person name="Saif S."/>
            <person name="Shea T."/>
            <person name="Sisk P."/>
            <person name="Sykes S."/>
            <person name="Wortman J."/>
            <person name="Nusbaum C."/>
            <person name="Birren B."/>
        </authorList>
    </citation>
    <scope>NUCLEOTIDE SEQUENCE [LARGE SCALE GENOMIC DNA]</scope>
    <source>
        <strain evidence="9 10">PRA339</strain>
    </source>
</reference>
<dbReference type="Pfam" id="PF13086">
    <property type="entry name" value="AAA_11"/>
    <property type="match status" value="2"/>
</dbReference>
<evidence type="ECO:0000313" key="9">
    <source>
        <dbReference type="EMBL" id="KCZ81016.1"/>
    </source>
</evidence>
<organism evidence="9 10">
    <name type="scientific">Anncaliia algerae PRA339</name>
    <dbReference type="NCBI Taxonomy" id="1288291"/>
    <lineage>
        <taxon>Eukaryota</taxon>
        <taxon>Fungi</taxon>
        <taxon>Fungi incertae sedis</taxon>
        <taxon>Microsporidia</taxon>
        <taxon>Tubulinosematoidea</taxon>
        <taxon>Tubulinosematidae</taxon>
        <taxon>Anncaliia</taxon>
    </lineage>
</organism>
<gene>
    <name evidence="9" type="ORF">H312_01563</name>
</gene>
<evidence type="ECO:0008006" key="11">
    <source>
        <dbReference type="Google" id="ProtNLM"/>
    </source>
</evidence>
<keyword evidence="3" id="KW-0378">Hydrolase</keyword>
<keyword evidence="5" id="KW-0067">ATP-binding</keyword>
<dbReference type="GO" id="GO:0016787">
    <property type="term" value="F:hydrolase activity"/>
    <property type="evidence" value="ECO:0007669"/>
    <property type="project" value="UniProtKB-KW"/>
</dbReference>
<evidence type="ECO:0000256" key="5">
    <source>
        <dbReference type="ARBA" id="ARBA00022840"/>
    </source>
</evidence>
<name>A0A059F229_9MICR</name>
<evidence type="ECO:0000259" key="7">
    <source>
        <dbReference type="Pfam" id="PF13086"/>
    </source>
</evidence>
<keyword evidence="6" id="KW-0175">Coiled coil</keyword>
<evidence type="ECO:0000313" key="10">
    <source>
        <dbReference type="Proteomes" id="UP000030655"/>
    </source>
</evidence>
<dbReference type="VEuPathDB" id="MicrosporidiaDB:H312_01563"/>
<reference evidence="10" key="1">
    <citation type="submission" date="2013-02" db="EMBL/GenBank/DDBJ databases">
        <authorList>
            <consortium name="The Broad Institute Genome Sequencing Platform"/>
            <person name="Cuomo C."/>
            <person name="Becnel J."/>
            <person name="Sanscrainte N."/>
            <person name="Walker B."/>
            <person name="Young S.K."/>
            <person name="Zeng Q."/>
            <person name="Gargeya S."/>
            <person name="Fitzgerald M."/>
            <person name="Haas B."/>
            <person name="Abouelleil A."/>
            <person name="Alvarado L."/>
            <person name="Arachchi H.M."/>
            <person name="Berlin A.M."/>
            <person name="Chapman S.B."/>
            <person name="Dewar J."/>
            <person name="Goldberg J."/>
            <person name="Griggs A."/>
            <person name="Gujja S."/>
            <person name="Hansen M."/>
            <person name="Howarth C."/>
            <person name="Imamovic A."/>
            <person name="Larimer J."/>
            <person name="McCowan C."/>
            <person name="Murphy C."/>
            <person name="Neiman D."/>
            <person name="Pearson M."/>
            <person name="Priest M."/>
            <person name="Roberts A."/>
            <person name="Saif S."/>
            <person name="Shea T."/>
            <person name="Sisk P."/>
            <person name="Sykes S."/>
            <person name="Wortman J."/>
            <person name="Nusbaum C."/>
            <person name="Birren B."/>
        </authorList>
    </citation>
    <scope>NUCLEOTIDE SEQUENCE [LARGE SCALE GENOMIC DNA]</scope>
    <source>
        <strain evidence="10">PRA339</strain>
    </source>
</reference>
<dbReference type="EMBL" id="KK365153">
    <property type="protein sequence ID" value="KCZ81016.1"/>
    <property type="molecule type" value="Genomic_DNA"/>
</dbReference>
<dbReference type="HOGENOM" id="CLU_420316_0_0_1"/>
<dbReference type="PANTHER" id="PTHR43788">
    <property type="entry name" value="DNA2/NAM7 HELICASE FAMILY MEMBER"/>
    <property type="match status" value="1"/>
</dbReference>
<proteinExistence type="inferred from homology"/>
<dbReference type="InterPro" id="IPR047187">
    <property type="entry name" value="SF1_C_Upf1"/>
</dbReference>
<dbReference type="Gene3D" id="3.40.50.300">
    <property type="entry name" value="P-loop containing nucleotide triphosphate hydrolases"/>
    <property type="match status" value="2"/>
</dbReference>
<feature type="domain" description="DNA2/NAM7 helicase-like C-terminal" evidence="8">
    <location>
        <begin position="463"/>
        <end position="618"/>
    </location>
</feature>
<accession>A0A059F229</accession>
<dbReference type="GO" id="GO:0005524">
    <property type="term" value="F:ATP binding"/>
    <property type="evidence" value="ECO:0007669"/>
    <property type="project" value="UniProtKB-KW"/>
</dbReference>
<evidence type="ECO:0000256" key="3">
    <source>
        <dbReference type="ARBA" id="ARBA00022801"/>
    </source>
</evidence>
<comment type="similarity">
    <text evidence="1">Belongs to the DNA2/NAM7 helicase family.</text>
</comment>
<dbReference type="InterPro" id="IPR041677">
    <property type="entry name" value="DNA2/NAM7_AAA_11"/>
</dbReference>
<protein>
    <recommendedName>
        <fullName evidence="11">AAA+ ATPase domain-containing protein</fullName>
    </recommendedName>
</protein>
<dbReference type="CDD" id="cd18808">
    <property type="entry name" value="SF1_C_Upf1"/>
    <property type="match status" value="1"/>
</dbReference>
<dbReference type="InterPro" id="IPR027417">
    <property type="entry name" value="P-loop_NTPase"/>
</dbReference>
<dbReference type="Proteomes" id="UP000030655">
    <property type="component" value="Unassembled WGS sequence"/>
</dbReference>
<evidence type="ECO:0000256" key="4">
    <source>
        <dbReference type="ARBA" id="ARBA00022806"/>
    </source>
</evidence>
<dbReference type="STRING" id="1288291.A0A059F229"/>
<dbReference type="AlphaFoldDB" id="A0A059F229"/>
<dbReference type="OrthoDB" id="6513042at2759"/>
<feature type="coiled-coil region" evidence="6">
    <location>
        <begin position="85"/>
        <end position="134"/>
    </location>
</feature>
<evidence type="ECO:0000256" key="6">
    <source>
        <dbReference type="SAM" id="Coils"/>
    </source>
</evidence>
<dbReference type="PANTHER" id="PTHR43788:SF8">
    <property type="entry name" value="DNA-BINDING PROTEIN SMUBP-2"/>
    <property type="match status" value="1"/>
</dbReference>
<dbReference type="Pfam" id="PF13087">
    <property type="entry name" value="AAA_12"/>
    <property type="match status" value="1"/>
</dbReference>